<evidence type="ECO:0000256" key="7">
    <source>
        <dbReference type="ARBA" id="ARBA00022827"/>
    </source>
</evidence>
<dbReference type="InterPro" id="IPR026904">
    <property type="entry name" value="MnmG_C"/>
</dbReference>
<keyword evidence="5 11" id="KW-0285">Flavoprotein</keyword>
<dbReference type="GO" id="GO:0005829">
    <property type="term" value="C:cytosol"/>
    <property type="evidence" value="ECO:0007669"/>
    <property type="project" value="TreeGrafter"/>
</dbReference>
<dbReference type="FunFam" id="1.10.150.570:FF:000001">
    <property type="entry name" value="tRNA uridine 5-carboxymethylaminomethyl modification enzyme MnmG"/>
    <property type="match status" value="1"/>
</dbReference>
<evidence type="ECO:0000256" key="9">
    <source>
        <dbReference type="ARBA" id="ARBA00025948"/>
    </source>
</evidence>
<dbReference type="Gene3D" id="1.10.150.570">
    <property type="entry name" value="GidA associated domain, C-terminal subdomain"/>
    <property type="match status" value="1"/>
</dbReference>
<comment type="function">
    <text evidence="2 11">NAD-binding protein involved in the addition of a carboxymethylaminomethyl (cmnm) group at the wobble position (U34) of certain tRNAs, forming tRNA-cmnm(5)s(2)U34.</text>
</comment>
<comment type="caution">
    <text evidence="11">Lacks conserved residue(s) required for the propagation of feature annotation.</text>
</comment>
<dbReference type="AlphaFoldDB" id="A0A1Q2HSL3"/>
<dbReference type="SUPFAM" id="SSF51905">
    <property type="entry name" value="FAD/NAD(P)-binding domain"/>
    <property type="match status" value="1"/>
</dbReference>
<dbReference type="Pfam" id="PF13932">
    <property type="entry name" value="SAM_GIDA_C"/>
    <property type="match status" value="1"/>
</dbReference>
<evidence type="ECO:0000256" key="8">
    <source>
        <dbReference type="ARBA" id="ARBA00023027"/>
    </source>
</evidence>
<evidence type="ECO:0000256" key="11">
    <source>
        <dbReference type="HAMAP-Rule" id="MF_00129"/>
    </source>
</evidence>
<protein>
    <recommendedName>
        <fullName evidence="4 11">tRNA uridine 5-carboxymethylaminomethyl modification enzyme MnmG</fullName>
    </recommendedName>
    <alternativeName>
        <fullName evidence="10 11">Glucose-inhibited division protein A</fullName>
    </alternativeName>
</protein>
<dbReference type="PROSITE" id="PS01280">
    <property type="entry name" value="GIDA_1"/>
    <property type="match status" value="1"/>
</dbReference>
<dbReference type="KEGG" id="pbu:L21SP3_02153"/>
<accession>A0A1Q2HSL3</accession>
<dbReference type="NCBIfam" id="TIGR00136">
    <property type="entry name" value="mnmG_gidA"/>
    <property type="match status" value="1"/>
</dbReference>
<dbReference type="GO" id="GO:0050660">
    <property type="term" value="F:flavin adenine dinucleotide binding"/>
    <property type="evidence" value="ECO:0007669"/>
    <property type="project" value="UniProtKB-UniRule"/>
</dbReference>
<dbReference type="GO" id="GO:0030488">
    <property type="term" value="P:tRNA methylation"/>
    <property type="evidence" value="ECO:0007669"/>
    <property type="project" value="TreeGrafter"/>
</dbReference>
<proteinExistence type="inferred from homology"/>
<dbReference type="Gene3D" id="3.50.50.60">
    <property type="entry name" value="FAD/NAD(P)-binding domain"/>
    <property type="match status" value="2"/>
</dbReference>
<keyword evidence="6 11" id="KW-0819">tRNA processing</keyword>
<dbReference type="InterPro" id="IPR044920">
    <property type="entry name" value="MnmG_C_subdom_sf"/>
</dbReference>
<feature type="binding site" evidence="11">
    <location>
        <begin position="13"/>
        <end position="18"/>
    </location>
    <ligand>
        <name>FAD</name>
        <dbReference type="ChEBI" id="CHEBI:57692"/>
    </ligand>
</feature>
<evidence type="ECO:0000256" key="4">
    <source>
        <dbReference type="ARBA" id="ARBA00020461"/>
    </source>
</evidence>
<dbReference type="GO" id="GO:0002098">
    <property type="term" value="P:tRNA wobble uridine modification"/>
    <property type="evidence" value="ECO:0007669"/>
    <property type="project" value="InterPro"/>
</dbReference>
<keyword evidence="7 11" id="KW-0274">FAD</keyword>
<dbReference type="STRING" id="1940790.L21SP3_02153"/>
<dbReference type="PANTHER" id="PTHR11806">
    <property type="entry name" value="GLUCOSE INHIBITED DIVISION PROTEIN A"/>
    <property type="match status" value="1"/>
</dbReference>
<dbReference type="RefSeq" id="WP_077541420.1">
    <property type="nucleotide sequence ID" value="NZ_CP019633.1"/>
</dbReference>
<dbReference type="PANTHER" id="PTHR11806:SF0">
    <property type="entry name" value="PROTEIN MTO1 HOMOLOG, MITOCHONDRIAL"/>
    <property type="match status" value="1"/>
</dbReference>
<comment type="subunit">
    <text evidence="9 11">Homodimer. Heterotetramer of two MnmE and two MnmG subunits.</text>
</comment>
<dbReference type="EMBL" id="CP019633">
    <property type="protein sequence ID" value="AQQ10321.1"/>
    <property type="molecule type" value="Genomic_DNA"/>
</dbReference>
<keyword evidence="11" id="KW-0963">Cytoplasm</keyword>
<name>A0A1Q2HSL3_9BACT</name>
<evidence type="ECO:0000256" key="5">
    <source>
        <dbReference type="ARBA" id="ARBA00022630"/>
    </source>
</evidence>
<sequence length="607" mass="67606">MAKDKKYDCIIIGGGHAGIEAAAVCANMGASTLLVTIRLDSIGEMSCNPSIGGIGKGQLTREIDALGGVMALAIDIAGIQFRLLNRSKGPAVQSPRAQADKNAYKKFTQEYLSSLDNLDIAEGNAAEILTENATASGIRTADGRIFRGKAVIVTAGTFLRGLMHIGEERIPGGRRGEEPANELSDSLRSLGLKIERLKTGTPVRLDASTIDYSKTERQNGDENPRPFSFMNDRIEQKQICCWITYTNPEVHELLRENMERAPLYSGQINSTGPRYCPSIETKIMRFPDKQNHQIFIEPETADELTMYPNGISTSVPRDVQESMLRLIPGFENAKVVHYGYAIEYDYCPATQLKITFETKNLSWLYLAGQVCGTSGYEEAAAQGLYAGVNAVRKLRGEEPFIIRRDQAYIGVMVDDLLTKHITEPYRMFTSRAEYRLTLRADNADRRLTPLARDAGLISEQRWQRYQKKTAEIQAVEKYLKTARSAGRSLWQQLQQPDNPLRQNLKTDEVIASMDPSLEVLEAVMIDAKYEGYLSRQEKLVKGLSNLEKVRLPSDIDYFSVPHLRSEAKERLTEIKPHNLGQASRIGGITPADITVLQVYMKASGKIA</sequence>
<feature type="binding site" evidence="11">
    <location>
        <begin position="272"/>
        <end position="286"/>
    </location>
    <ligand>
        <name>NAD(+)</name>
        <dbReference type="ChEBI" id="CHEBI:57540"/>
    </ligand>
</feature>
<comment type="similarity">
    <text evidence="3 11">Belongs to the MnmG family.</text>
</comment>
<dbReference type="InterPro" id="IPR004416">
    <property type="entry name" value="MnmG"/>
</dbReference>
<evidence type="ECO:0000256" key="1">
    <source>
        <dbReference type="ARBA" id="ARBA00001974"/>
    </source>
</evidence>
<gene>
    <name evidence="11 13" type="primary">mnmG</name>
    <name evidence="11" type="synonym">gidA</name>
    <name evidence="13" type="ORF">L21SP3_02153</name>
</gene>
<dbReference type="OrthoDB" id="9815560at2"/>
<dbReference type="HAMAP" id="MF_00129">
    <property type="entry name" value="MnmG_GidA"/>
    <property type="match status" value="1"/>
</dbReference>
<evidence type="ECO:0000313" key="14">
    <source>
        <dbReference type="Proteomes" id="UP000188273"/>
    </source>
</evidence>
<dbReference type="Pfam" id="PF21680">
    <property type="entry name" value="GIDA_C_1st"/>
    <property type="match status" value="1"/>
</dbReference>
<keyword evidence="14" id="KW-1185">Reference proteome</keyword>
<dbReference type="InterPro" id="IPR002218">
    <property type="entry name" value="MnmG-rel"/>
</dbReference>
<evidence type="ECO:0000259" key="12">
    <source>
        <dbReference type="SMART" id="SM01228"/>
    </source>
</evidence>
<evidence type="ECO:0000256" key="10">
    <source>
        <dbReference type="ARBA" id="ARBA00031800"/>
    </source>
</evidence>
<evidence type="ECO:0000313" key="13">
    <source>
        <dbReference type="EMBL" id="AQQ10321.1"/>
    </source>
</evidence>
<dbReference type="InterPro" id="IPR036188">
    <property type="entry name" value="FAD/NAD-bd_sf"/>
</dbReference>
<evidence type="ECO:0000256" key="6">
    <source>
        <dbReference type="ARBA" id="ARBA00022694"/>
    </source>
</evidence>
<comment type="cofactor">
    <cofactor evidence="1 11">
        <name>FAD</name>
        <dbReference type="ChEBI" id="CHEBI:57692"/>
    </cofactor>
</comment>
<comment type="subcellular location">
    <subcellularLocation>
        <location evidence="11">Cytoplasm</location>
    </subcellularLocation>
</comment>
<dbReference type="Gene3D" id="1.10.10.1800">
    <property type="entry name" value="tRNA uridine 5-carboxymethylaminomethyl modification enzyme MnmG/GidA"/>
    <property type="match status" value="1"/>
</dbReference>
<dbReference type="FunFam" id="3.50.50.60:FF:000002">
    <property type="entry name" value="tRNA uridine 5-carboxymethylaminomethyl modification enzyme MnmG"/>
    <property type="match status" value="1"/>
</dbReference>
<evidence type="ECO:0000256" key="3">
    <source>
        <dbReference type="ARBA" id="ARBA00007653"/>
    </source>
</evidence>
<evidence type="ECO:0000256" key="2">
    <source>
        <dbReference type="ARBA" id="ARBA00003717"/>
    </source>
</evidence>
<dbReference type="SMART" id="SM01228">
    <property type="entry name" value="GIDA_assoc_3"/>
    <property type="match status" value="1"/>
</dbReference>
<dbReference type="Proteomes" id="UP000188273">
    <property type="component" value="Chromosome"/>
</dbReference>
<reference evidence="14" key="1">
    <citation type="submission" date="2017-02" db="EMBL/GenBank/DDBJ databases">
        <title>Comparative genomics and description of representatives of a novel lineage of planctomycetes thriving in anoxic sediments.</title>
        <authorList>
            <person name="Spring S."/>
            <person name="Bunk B."/>
            <person name="Sproer C."/>
            <person name="Klenk H.-P."/>
        </authorList>
    </citation>
    <scope>NUCLEOTIDE SEQUENCE [LARGE SCALE GENOMIC DNA]</scope>
    <source>
        <strain evidence="14">L21-RPul-D3</strain>
    </source>
</reference>
<dbReference type="InterPro" id="IPR047001">
    <property type="entry name" value="MnmG_C_subdom"/>
</dbReference>
<dbReference type="Pfam" id="PF01134">
    <property type="entry name" value="GIDA"/>
    <property type="match status" value="1"/>
</dbReference>
<dbReference type="InterPro" id="IPR040131">
    <property type="entry name" value="MnmG_N"/>
</dbReference>
<keyword evidence="8 11" id="KW-0520">NAD</keyword>
<organism evidence="13 14">
    <name type="scientific">Sedimentisphaera cyanobacteriorum</name>
    <dbReference type="NCBI Taxonomy" id="1940790"/>
    <lineage>
        <taxon>Bacteria</taxon>
        <taxon>Pseudomonadati</taxon>
        <taxon>Planctomycetota</taxon>
        <taxon>Phycisphaerae</taxon>
        <taxon>Sedimentisphaerales</taxon>
        <taxon>Sedimentisphaeraceae</taxon>
        <taxon>Sedimentisphaera</taxon>
    </lineage>
</organism>
<dbReference type="InterPro" id="IPR020595">
    <property type="entry name" value="MnmG-rel_CS"/>
</dbReference>
<feature type="domain" description="tRNA uridine 5-carboxymethylaminomethyl modification enzyme C-terminal subdomain" evidence="12">
    <location>
        <begin position="527"/>
        <end position="598"/>
    </location>
</feature>
<dbReference type="InterPro" id="IPR049312">
    <property type="entry name" value="GIDA_C_N"/>
</dbReference>